<sequence>MLMNREKNETKDLKKLIEAHWWNELASLALKNIKDRQWEKPKQLPLSSDILALQQYIDDLSTDSYENLTNNIDIKTNYKIFIECLLAQTVIFNRKRVGDVQFLKVETYIKENNRLDQEAFTESLTTVEKNNI</sequence>
<dbReference type="AlphaFoldDB" id="A0AAV8X3N3"/>
<dbReference type="EMBL" id="JANEYF010003848">
    <property type="protein sequence ID" value="KAJ8933566.1"/>
    <property type="molecule type" value="Genomic_DNA"/>
</dbReference>
<name>A0AAV8X3N3_9CUCU</name>
<keyword evidence="2" id="KW-1185">Reference proteome</keyword>
<dbReference type="PANTHER" id="PTHR33480">
    <property type="entry name" value="SET DOMAIN-CONTAINING PROTEIN-RELATED"/>
    <property type="match status" value="1"/>
</dbReference>
<evidence type="ECO:0000313" key="1">
    <source>
        <dbReference type="EMBL" id="KAJ8933566.1"/>
    </source>
</evidence>
<organism evidence="1 2">
    <name type="scientific">Rhamnusium bicolor</name>
    <dbReference type="NCBI Taxonomy" id="1586634"/>
    <lineage>
        <taxon>Eukaryota</taxon>
        <taxon>Metazoa</taxon>
        <taxon>Ecdysozoa</taxon>
        <taxon>Arthropoda</taxon>
        <taxon>Hexapoda</taxon>
        <taxon>Insecta</taxon>
        <taxon>Pterygota</taxon>
        <taxon>Neoptera</taxon>
        <taxon>Endopterygota</taxon>
        <taxon>Coleoptera</taxon>
        <taxon>Polyphaga</taxon>
        <taxon>Cucujiformia</taxon>
        <taxon>Chrysomeloidea</taxon>
        <taxon>Cerambycidae</taxon>
        <taxon>Lepturinae</taxon>
        <taxon>Rhagiini</taxon>
        <taxon>Rhamnusium</taxon>
    </lineage>
</organism>
<reference evidence="1" key="1">
    <citation type="journal article" date="2023" name="Insect Mol. Biol.">
        <title>Genome sequencing provides insights into the evolution of gene families encoding plant cell wall-degrading enzymes in longhorned beetles.</title>
        <authorList>
            <person name="Shin N.R."/>
            <person name="Okamura Y."/>
            <person name="Kirsch R."/>
            <person name="Pauchet Y."/>
        </authorList>
    </citation>
    <scope>NUCLEOTIDE SEQUENCE</scope>
    <source>
        <strain evidence="1">RBIC_L_NR</strain>
    </source>
</reference>
<evidence type="ECO:0000313" key="2">
    <source>
        <dbReference type="Proteomes" id="UP001162156"/>
    </source>
</evidence>
<comment type="caution">
    <text evidence="1">The sequence shown here is derived from an EMBL/GenBank/DDBJ whole genome shotgun (WGS) entry which is preliminary data.</text>
</comment>
<gene>
    <name evidence="1" type="ORF">NQ314_013940</name>
</gene>
<protein>
    <submittedName>
        <fullName evidence="1">Uncharacterized protein</fullName>
    </submittedName>
</protein>
<accession>A0AAV8X3N3</accession>
<dbReference type="PANTHER" id="PTHR33480:SF1">
    <property type="entry name" value="TYR RECOMBINASE DOMAIN-CONTAINING PROTEIN"/>
    <property type="match status" value="1"/>
</dbReference>
<dbReference type="Proteomes" id="UP001162156">
    <property type="component" value="Unassembled WGS sequence"/>
</dbReference>
<proteinExistence type="predicted"/>